<evidence type="ECO:0000256" key="2">
    <source>
        <dbReference type="ARBA" id="ARBA00022485"/>
    </source>
</evidence>
<evidence type="ECO:0000256" key="6">
    <source>
        <dbReference type="ARBA" id="ARBA00023004"/>
    </source>
</evidence>
<keyword evidence="4" id="KW-0677">Repeat</keyword>
<evidence type="ECO:0000256" key="1">
    <source>
        <dbReference type="ARBA" id="ARBA00022448"/>
    </source>
</evidence>
<name>A0A485LYG7_9ZZZZ</name>
<dbReference type="GO" id="GO:0051539">
    <property type="term" value="F:4 iron, 4 sulfur cluster binding"/>
    <property type="evidence" value="ECO:0007669"/>
    <property type="project" value="UniProtKB-KW"/>
</dbReference>
<dbReference type="PROSITE" id="PS00198">
    <property type="entry name" value="4FE4S_FER_1"/>
    <property type="match status" value="1"/>
</dbReference>
<dbReference type="EMBL" id="CAADRM010000063">
    <property type="protein sequence ID" value="VFU13010.1"/>
    <property type="molecule type" value="Genomic_DNA"/>
</dbReference>
<dbReference type="InterPro" id="IPR017896">
    <property type="entry name" value="4Fe4S_Fe-S-bd"/>
</dbReference>
<dbReference type="GO" id="GO:0046872">
    <property type="term" value="F:metal ion binding"/>
    <property type="evidence" value="ECO:0007669"/>
    <property type="project" value="UniProtKB-KW"/>
</dbReference>
<dbReference type="PANTHER" id="PTHR43687:SF6">
    <property type="entry name" value="L-ASPARTATE SEMIALDEHYDE SULFURTRANSFERASE IRON-SULFUR SUBUNIT"/>
    <property type="match status" value="1"/>
</dbReference>
<evidence type="ECO:0000256" key="5">
    <source>
        <dbReference type="ARBA" id="ARBA00022982"/>
    </source>
</evidence>
<keyword evidence="7" id="KW-0411">Iron-sulfur</keyword>
<evidence type="ECO:0000259" key="8">
    <source>
        <dbReference type="PROSITE" id="PS51379"/>
    </source>
</evidence>
<keyword evidence="3" id="KW-0479">Metal-binding</keyword>
<dbReference type="InterPro" id="IPR050572">
    <property type="entry name" value="Fe-S_Ferredoxin"/>
</dbReference>
<evidence type="ECO:0000256" key="4">
    <source>
        <dbReference type="ARBA" id="ARBA00022737"/>
    </source>
</evidence>
<dbReference type="Gene3D" id="3.30.70.20">
    <property type="match status" value="1"/>
</dbReference>
<sequence>MTAKIDKELCTGCSACIDICPMDAISLLDGIAQINEEECAGCGVCVDECPTGAIRIE</sequence>
<feature type="domain" description="4Fe-4S ferredoxin-type" evidence="8">
    <location>
        <begin position="1"/>
        <end position="29"/>
    </location>
</feature>
<proteinExistence type="predicted"/>
<evidence type="ECO:0000256" key="7">
    <source>
        <dbReference type="ARBA" id="ARBA00023014"/>
    </source>
</evidence>
<dbReference type="Pfam" id="PF13237">
    <property type="entry name" value="Fer4_10"/>
    <property type="match status" value="1"/>
</dbReference>
<keyword evidence="5" id="KW-0249">Electron transport</keyword>
<gene>
    <name evidence="9" type="ORF">SCFA_1550009</name>
</gene>
<feature type="domain" description="4Fe-4S ferredoxin-type" evidence="8">
    <location>
        <begin position="30"/>
        <end position="57"/>
    </location>
</feature>
<dbReference type="PROSITE" id="PS51379">
    <property type="entry name" value="4FE4S_FER_2"/>
    <property type="match status" value="2"/>
</dbReference>
<organism evidence="9">
    <name type="scientific">anaerobic digester metagenome</name>
    <dbReference type="NCBI Taxonomy" id="1263854"/>
    <lineage>
        <taxon>unclassified sequences</taxon>
        <taxon>metagenomes</taxon>
        <taxon>ecological metagenomes</taxon>
    </lineage>
</organism>
<keyword evidence="6" id="KW-0408">Iron</keyword>
<dbReference type="InterPro" id="IPR017900">
    <property type="entry name" value="4Fe4S_Fe_S_CS"/>
</dbReference>
<evidence type="ECO:0000256" key="3">
    <source>
        <dbReference type="ARBA" id="ARBA00022723"/>
    </source>
</evidence>
<keyword evidence="2" id="KW-0004">4Fe-4S</keyword>
<dbReference type="AlphaFoldDB" id="A0A485LYG7"/>
<dbReference type="PANTHER" id="PTHR43687">
    <property type="entry name" value="ADENYLYLSULFATE REDUCTASE, BETA SUBUNIT"/>
    <property type="match status" value="1"/>
</dbReference>
<accession>A0A485LYG7</accession>
<reference evidence="9" key="1">
    <citation type="submission" date="2019-03" db="EMBL/GenBank/DDBJ databases">
        <authorList>
            <person name="Hao L."/>
        </authorList>
    </citation>
    <scope>NUCLEOTIDE SEQUENCE</scope>
</reference>
<keyword evidence="1" id="KW-0813">Transport</keyword>
<dbReference type="SUPFAM" id="SSF54862">
    <property type="entry name" value="4Fe-4S ferredoxins"/>
    <property type="match status" value="1"/>
</dbReference>
<protein>
    <submittedName>
        <fullName evidence="9">Putative ferredoxin</fullName>
    </submittedName>
</protein>
<evidence type="ECO:0000313" key="9">
    <source>
        <dbReference type="EMBL" id="VFU13010.1"/>
    </source>
</evidence>